<proteinExistence type="predicted"/>
<reference evidence="3" key="1">
    <citation type="submission" date="2016-06" db="UniProtKB">
        <authorList>
            <consortium name="WormBaseParasite"/>
        </authorList>
    </citation>
    <scope>IDENTIFICATION</scope>
</reference>
<dbReference type="WBParaSite" id="OFLC_0000328301-mRNA-1">
    <property type="protein sequence ID" value="OFLC_0000328301-mRNA-1"/>
    <property type="gene ID" value="OFLC_0000328301"/>
</dbReference>
<organism evidence="3">
    <name type="scientific">Onchocerca flexuosa</name>
    <dbReference type="NCBI Taxonomy" id="387005"/>
    <lineage>
        <taxon>Eukaryota</taxon>
        <taxon>Metazoa</taxon>
        <taxon>Ecdysozoa</taxon>
        <taxon>Nematoda</taxon>
        <taxon>Chromadorea</taxon>
        <taxon>Rhabditida</taxon>
        <taxon>Spirurina</taxon>
        <taxon>Spiruromorpha</taxon>
        <taxon>Filarioidea</taxon>
        <taxon>Onchocercidae</taxon>
        <taxon>Onchocerca</taxon>
    </lineage>
</organism>
<dbReference type="Proteomes" id="UP000267606">
    <property type="component" value="Unassembled WGS sequence"/>
</dbReference>
<evidence type="ECO:0000313" key="1">
    <source>
        <dbReference type="EMBL" id="VDO35967.1"/>
    </source>
</evidence>
<dbReference type="STRING" id="387005.A0A183H722"/>
<reference evidence="1 2" key="2">
    <citation type="submission" date="2018-11" db="EMBL/GenBank/DDBJ databases">
        <authorList>
            <consortium name="Pathogen Informatics"/>
        </authorList>
    </citation>
    <scope>NUCLEOTIDE SEQUENCE [LARGE SCALE GENOMIC DNA]</scope>
</reference>
<evidence type="ECO:0000313" key="2">
    <source>
        <dbReference type="Proteomes" id="UP000267606"/>
    </source>
</evidence>
<evidence type="ECO:0000313" key="3">
    <source>
        <dbReference type="WBParaSite" id="OFLC_0000328301-mRNA-1"/>
    </source>
</evidence>
<dbReference type="EMBL" id="UZAJ01002150">
    <property type="protein sequence ID" value="VDO35967.1"/>
    <property type="molecule type" value="Genomic_DNA"/>
</dbReference>
<sequence>MPPEDLSLLTVGEYRKNRKEELPSRIPSLHPTVVIAGAAKNLCLNEIASTVSFSISTMKRKKSTLKGFCSGLYRVSAAANGSSLNDLETDGDGGVFLLNFEKLNREFY</sequence>
<gene>
    <name evidence="1" type="ORF">OFLC_LOCUS3284</name>
</gene>
<name>A0A183H722_9BILA</name>
<keyword evidence="2" id="KW-1185">Reference proteome</keyword>
<protein>
    <submittedName>
        <fullName evidence="3">Transcriptional regulator</fullName>
    </submittedName>
</protein>
<dbReference type="AlphaFoldDB" id="A0A183H722"/>
<accession>A0A183H722</accession>